<name>X1I2S7_9ZZZZ</name>
<comment type="caution">
    <text evidence="1">The sequence shown here is derived from an EMBL/GenBank/DDBJ whole genome shotgun (WGS) entry which is preliminary data.</text>
</comment>
<protein>
    <submittedName>
        <fullName evidence="1">Uncharacterized protein</fullName>
    </submittedName>
</protein>
<dbReference type="EMBL" id="BARU01023329">
    <property type="protein sequence ID" value="GAH51868.1"/>
    <property type="molecule type" value="Genomic_DNA"/>
</dbReference>
<accession>X1I2S7</accession>
<reference evidence="1" key="1">
    <citation type="journal article" date="2014" name="Front. Microbiol.">
        <title>High frequency of phylogenetically diverse reductive dehalogenase-homologous genes in deep subseafloor sedimentary metagenomes.</title>
        <authorList>
            <person name="Kawai M."/>
            <person name="Futagami T."/>
            <person name="Toyoda A."/>
            <person name="Takaki Y."/>
            <person name="Nishi S."/>
            <person name="Hori S."/>
            <person name="Arai W."/>
            <person name="Tsubouchi T."/>
            <person name="Morono Y."/>
            <person name="Uchiyama I."/>
            <person name="Ito T."/>
            <person name="Fujiyama A."/>
            <person name="Inagaki F."/>
            <person name="Takami H."/>
        </authorList>
    </citation>
    <scope>NUCLEOTIDE SEQUENCE</scope>
    <source>
        <strain evidence="1">Expedition CK06-06</strain>
    </source>
</reference>
<sequence length="85" mass="9538">MKVYLSKSGLNKTWQEPFPETTKCNKCGGKARIMFVVFEEGSEKKCICDLRENGGKGDYWVHDAIACAVYLCPNCFEPIAILNQA</sequence>
<proteinExistence type="predicted"/>
<organism evidence="1">
    <name type="scientific">marine sediment metagenome</name>
    <dbReference type="NCBI Taxonomy" id="412755"/>
    <lineage>
        <taxon>unclassified sequences</taxon>
        <taxon>metagenomes</taxon>
        <taxon>ecological metagenomes</taxon>
    </lineage>
</organism>
<dbReference type="AlphaFoldDB" id="X1I2S7"/>
<evidence type="ECO:0000313" key="1">
    <source>
        <dbReference type="EMBL" id="GAH51868.1"/>
    </source>
</evidence>
<gene>
    <name evidence="1" type="ORF">S03H2_37878</name>
</gene>